<dbReference type="InterPro" id="IPR000748">
    <property type="entry name" value="PsdUridine_synth_RsuA/RluB/E/F"/>
</dbReference>
<comment type="function">
    <text evidence="6">Responsible for synthesis of pseudouridine from uracil-2605 in 23S ribosomal RNA.</text>
</comment>
<keyword evidence="12" id="KW-1185">Reference proteome</keyword>
<evidence type="ECO:0000313" key="11">
    <source>
        <dbReference type="EMBL" id="MBB6523289.1"/>
    </source>
</evidence>
<dbReference type="PANTHER" id="PTHR47683">
    <property type="entry name" value="PSEUDOURIDINE SYNTHASE FAMILY PROTEIN-RELATED"/>
    <property type="match status" value="1"/>
</dbReference>
<keyword evidence="4 8" id="KW-0413">Isomerase</keyword>
<dbReference type="FunFam" id="3.10.290.10:FF:000003">
    <property type="entry name" value="Pseudouridine synthase"/>
    <property type="match status" value="1"/>
</dbReference>
<feature type="compositionally biased region" description="Basic residues" evidence="9">
    <location>
        <begin position="271"/>
        <end position="294"/>
    </location>
</feature>
<dbReference type="NCBIfam" id="TIGR00093">
    <property type="entry name" value="pseudouridine synthase"/>
    <property type="match status" value="1"/>
</dbReference>
<dbReference type="CDD" id="cd02556">
    <property type="entry name" value="PseudoU_synth_RluB"/>
    <property type="match status" value="1"/>
</dbReference>
<dbReference type="EC" id="5.4.99.-" evidence="8"/>
<dbReference type="SUPFAM" id="SSF55120">
    <property type="entry name" value="Pseudouridine synthase"/>
    <property type="match status" value="1"/>
</dbReference>
<evidence type="ECO:0000313" key="12">
    <source>
        <dbReference type="Proteomes" id="UP000528457"/>
    </source>
</evidence>
<dbReference type="PROSITE" id="PS50889">
    <property type="entry name" value="S4"/>
    <property type="match status" value="1"/>
</dbReference>
<dbReference type="RefSeq" id="WP_166848280.1">
    <property type="nucleotide sequence ID" value="NZ_JAAONY010000003.1"/>
</dbReference>
<dbReference type="GO" id="GO:0003723">
    <property type="term" value="F:RNA binding"/>
    <property type="evidence" value="ECO:0007669"/>
    <property type="project" value="UniProtKB-KW"/>
</dbReference>
<dbReference type="InterPro" id="IPR020094">
    <property type="entry name" value="TruA/RsuA/RluB/E/F_N"/>
</dbReference>
<evidence type="ECO:0000256" key="1">
    <source>
        <dbReference type="ARBA" id="ARBA00008348"/>
    </source>
</evidence>
<dbReference type="SUPFAM" id="SSF55174">
    <property type="entry name" value="Alpha-L RNA-binding motif"/>
    <property type="match status" value="1"/>
</dbReference>
<evidence type="ECO:0000256" key="7">
    <source>
        <dbReference type="PROSITE-ProRule" id="PRU00182"/>
    </source>
</evidence>
<dbReference type="CDD" id="cd00165">
    <property type="entry name" value="S4"/>
    <property type="match status" value="1"/>
</dbReference>
<dbReference type="FunFam" id="3.30.70.580:FF:000009">
    <property type="entry name" value="Pseudouridine synthase"/>
    <property type="match status" value="1"/>
</dbReference>
<dbReference type="InterPro" id="IPR020103">
    <property type="entry name" value="PsdUridine_synth_cat_dom_sf"/>
</dbReference>
<evidence type="ECO:0000256" key="5">
    <source>
        <dbReference type="ARBA" id="ARBA00036944"/>
    </source>
</evidence>
<dbReference type="PROSITE" id="PS01149">
    <property type="entry name" value="PSI_RSU"/>
    <property type="match status" value="1"/>
</dbReference>
<comment type="similarity">
    <text evidence="1 8">Belongs to the pseudouridine synthase RsuA family.</text>
</comment>
<accession>A0A7X0JWV8</accession>
<keyword evidence="3 7" id="KW-0694">RNA-binding</keyword>
<comment type="catalytic activity">
    <reaction evidence="5">
        <text>uridine(2605) in 23S rRNA = pseudouridine(2605) in 23S rRNA</text>
        <dbReference type="Rhea" id="RHEA:42520"/>
        <dbReference type="Rhea" id="RHEA-COMP:10095"/>
        <dbReference type="Rhea" id="RHEA-COMP:10096"/>
        <dbReference type="ChEBI" id="CHEBI:65314"/>
        <dbReference type="ChEBI" id="CHEBI:65315"/>
        <dbReference type="EC" id="5.4.99.22"/>
    </reaction>
</comment>
<dbReference type="PANTHER" id="PTHR47683:SF3">
    <property type="entry name" value="RIBOSOMAL LARGE SUBUNIT PSEUDOURIDINE SYNTHASE B"/>
    <property type="match status" value="1"/>
</dbReference>
<dbReference type="Proteomes" id="UP000528457">
    <property type="component" value="Unassembled WGS sequence"/>
</dbReference>
<dbReference type="FunCoup" id="A0A7X0JWV8">
    <property type="interactions" value="387"/>
</dbReference>
<dbReference type="InParanoid" id="A0A7X0JWV8"/>
<dbReference type="GO" id="GO:0005829">
    <property type="term" value="C:cytosol"/>
    <property type="evidence" value="ECO:0007669"/>
    <property type="project" value="UniProtKB-ARBA"/>
</dbReference>
<evidence type="ECO:0000256" key="8">
    <source>
        <dbReference type="RuleBase" id="RU003887"/>
    </source>
</evidence>
<proteinExistence type="inferred from homology"/>
<dbReference type="SMART" id="SM00363">
    <property type="entry name" value="S4"/>
    <property type="match status" value="1"/>
</dbReference>
<dbReference type="FunFam" id="3.30.70.1560:FF:000001">
    <property type="entry name" value="Pseudouridine synthase"/>
    <property type="match status" value="1"/>
</dbReference>
<feature type="region of interest" description="Disordered" evidence="9">
    <location>
        <begin position="263"/>
        <end position="294"/>
    </location>
</feature>
<reference evidence="11 12" key="1">
    <citation type="submission" date="2020-08" db="EMBL/GenBank/DDBJ databases">
        <title>Genomic Encyclopedia of Type Strains, Phase IV (KMG-IV): sequencing the most valuable type-strain genomes for metagenomic binning, comparative biology and taxonomic classification.</title>
        <authorList>
            <person name="Goeker M."/>
        </authorList>
    </citation>
    <scope>NUCLEOTIDE SEQUENCE [LARGE SCALE GENOMIC DNA]</scope>
    <source>
        <strain evidence="11 12">DSM 22368</strain>
    </source>
</reference>
<dbReference type="InterPro" id="IPR018496">
    <property type="entry name" value="PsdUridine_synth_RsuA/RluB_CS"/>
</dbReference>
<dbReference type="NCBIfam" id="NF007976">
    <property type="entry name" value="PRK10700.1"/>
    <property type="match status" value="1"/>
</dbReference>
<evidence type="ECO:0000259" key="10">
    <source>
        <dbReference type="SMART" id="SM00363"/>
    </source>
</evidence>
<sequence length="294" mass="33996">MRKEEDQAQPDEKLQKVLARAGLGSRREMERAISDGRVRVNGELAKLGDRVGESDRISFDGRRVSADQAVRERPRVLLYNKPEGEICSRKDPEGRRTVYERLPKLKSGRWISIGRLDFNTSGLLLFTNDGDLANKLMHPSSNIDREYLVRIQGEVDEGMCERLREGVMLEDGMARFTDIVEGPGEGKNRWFYCVVMEGRNREVRRLWESQGVNVSRLKRVRYGNIFIPSHVRVGQWIELNDKEVSELAVTAGLDATDRLLQTKSEREYQRRHQKRLRAGKGQRPHHFSNPNKRK</sequence>
<organism evidence="11 12">
    <name type="scientific">Pseudoteredinibacter isoporae</name>
    <dbReference type="NCBI Taxonomy" id="570281"/>
    <lineage>
        <taxon>Bacteria</taxon>
        <taxon>Pseudomonadati</taxon>
        <taxon>Pseudomonadota</taxon>
        <taxon>Gammaproteobacteria</taxon>
        <taxon>Cellvibrionales</taxon>
        <taxon>Cellvibrionaceae</taxon>
        <taxon>Pseudoteredinibacter</taxon>
    </lineage>
</organism>
<dbReference type="Pfam" id="PF00849">
    <property type="entry name" value="PseudoU_synth_2"/>
    <property type="match status" value="1"/>
</dbReference>
<feature type="domain" description="RNA-binding S4" evidence="10">
    <location>
        <begin position="12"/>
        <end position="69"/>
    </location>
</feature>
<gene>
    <name evidence="11" type="ORF">HNR48_003591</name>
</gene>
<evidence type="ECO:0000256" key="2">
    <source>
        <dbReference type="ARBA" id="ARBA00022552"/>
    </source>
</evidence>
<dbReference type="Gene3D" id="3.30.70.1560">
    <property type="entry name" value="Alpha-L RNA-binding motif"/>
    <property type="match status" value="1"/>
</dbReference>
<keyword evidence="2" id="KW-0698">rRNA processing</keyword>
<dbReference type="AlphaFoldDB" id="A0A7X0JWV8"/>
<dbReference type="Pfam" id="PF01479">
    <property type="entry name" value="S4"/>
    <property type="match status" value="1"/>
</dbReference>
<comment type="caution">
    <text evidence="11">The sequence shown here is derived from an EMBL/GenBank/DDBJ whole genome shotgun (WGS) entry which is preliminary data.</text>
</comment>
<evidence type="ECO:0000256" key="4">
    <source>
        <dbReference type="ARBA" id="ARBA00023235"/>
    </source>
</evidence>
<protein>
    <recommendedName>
        <fullName evidence="8">Pseudouridine synthase</fullName>
        <ecNumber evidence="8">5.4.99.-</ecNumber>
    </recommendedName>
</protein>
<evidence type="ECO:0000256" key="3">
    <source>
        <dbReference type="ARBA" id="ARBA00022884"/>
    </source>
</evidence>
<dbReference type="GO" id="GO:0000455">
    <property type="term" value="P:enzyme-directed rRNA pseudouridine synthesis"/>
    <property type="evidence" value="ECO:0007669"/>
    <property type="project" value="UniProtKB-ARBA"/>
</dbReference>
<evidence type="ECO:0000256" key="9">
    <source>
        <dbReference type="SAM" id="MobiDB-lite"/>
    </source>
</evidence>
<dbReference type="InterPro" id="IPR042092">
    <property type="entry name" value="PsdUridine_s_RsuA/RluB/E/F_cat"/>
</dbReference>
<evidence type="ECO:0000256" key="6">
    <source>
        <dbReference type="ARBA" id="ARBA00037383"/>
    </source>
</evidence>
<dbReference type="InterPro" id="IPR002942">
    <property type="entry name" value="S4_RNA-bd"/>
</dbReference>
<dbReference type="InterPro" id="IPR050343">
    <property type="entry name" value="RsuA_PseudoU_synthase"/>
</dbReference>
<dbReference type="Gene3D" id="3.30.70.580">
    <property type="entry name" value="Pseudouridine synthase I, catalytic domain, N-terminal subdomain"/>
    <property type="match status" value="1"/>
</dbReference>
<dbReference type="InterPro" id="IPR006145">
    <property type="entry name" value="PsdUridine_synth_RsuA/RluA"/>
</dbReference>
<dbReference type="GO" id="GO:0160139">
    <property type="term" value="F:23S rRNA pseudouridine(2605) synthase activity"/>
    <property type="evidence" value="ECO:0007669"/>
    <property type="project" value="UniProtKB-EC"/>
</dbReference>
<dbReference type="Gene3D" id="3.10.290.10">
    <property type="entry name" value="RNA-binding S4 domain"/>
    <property type="match status" value="1"/>
</dbReference>
<dbReference type="EMBL" id="JACHHT010000003">
    <property type="protein sequence ID" value="MBB6523289.1"/>
    <property type="molecule type" value="Genomic_DNA"/>
</dbReference>
<name>A0A7X0JWV8_9GAMM</name>
<dbReference type="InterPro" id="IPR036986">
    <property type="entry name" value="S4_RNA-bd_sf"/>
</dbReference>